<dbReference type="Proteomes" id="UP000327167">
    <property type="component" value="Unassembled WGS sequence"/>
</dbReference>
<proteinExistence type="predicted"/>
<protein>
    <submittedName>
        <fullName evidence="1">Uncharacterized protein</fullName>
    </submittedName>
</protein>
<gene>
    <name evidence="1" type="ORF">PS655_03230</name>
</gene>
<dbReference type="AlphaFoldDB" id="A0A5E6U6T3"/>
<organism evidence="1 2">
    <name type="scientific">Pseudomonas fluorescens</name>
    <dbReference type="NCBI Taxonomy" id="294"/>
    <lineage>
        <taxon>Bacteria</taxon>
        <taxon>Pseudomonadati</taxon>
        <taxon>Pseudomonadota</taxon>
        <taxon>Gammaproteobacteria</taxon>
        <taxon>Pseudomonadales</taxon>
        <taxon>Pseudomonadaceae</taxon>
        <taxon>Pseudomonas</taxon>
    </lineage>
</organism>
<dbReference type="RefSeq" id="WP_150651050.1">
    <property type="nucleotide sequence ID" value="NZ_CABVHJ010000009.1"/>
</dbReference>
<dbReference type="EMBL" id="CABVHJ010000009">
    <property type="protein sequence ID" value="VVM98973.1"/>
    <property type="molecule type" value="Genomic_DNA"/>
</dbReference>
<name>A0A5E6U6T3_PSEFL</name>
<evidence type="ECO:0000313" key="2">
    <source>
        <dbReference type="Proteomes" id="UP000327167"/>
    </source>
</evidence>
<accession>A0A5E6U6T3</accession>
<reference evidence="1 2" key="1">
    <citation type="submission" date="2019-09" db="EMBL/GenBank/DDBJ databases">
        <authorList>
            <person name="Chandra G."/>
            <person name="Truman W A."/>
        </authorList>
    </citation>
    <scope>NUCLEOTIDE SEQUENCE [LARGE SCALE GENOMIC DNA]</scope>
    <source>
        <strain evidence="1">PS655</strain>
    </source>
</reference>
<sequence length="80" mass="8500">MITPEEAEALAHTAVEAFINRCGCKSIDDVGNVLMKLVSMTGLALCATQGQEKAVDIIEGVAAHVAKPKYAKAARMERVN</sequence>
<evidence type="ECO:0000313" key="1">
    <source>
        <dbReference type="EMBL" id="VVM98973.1"/>
    </source>
</evidence>